<keyword evidence="3" id="KW-1185">Reference proteome</keyword>
<organism evidence="2 3">
    <name type="scientific">Adhaeribacter soli</name>
    <dbReference type="NCBI Taxonomy" id="2607655"/>
    <lineage>
        <taxon>Bacteria</taxon>
        <taxon>Pseudomonadati</taxon>
        <taxon>Bacteroidota</taxon>
        <taxon>Cytophagia</taxon>
        <taxon>Cytophagales</taxon>
        <taxon>Hymenobacteraceae</taxon>
        <taxon>Adhaeribacter</taxon>
    </lineage>
</organism>
<evidence type="ECO:0008006" key="4">
    <source>
        <dbReference type="Google" id="ProtNLM"/>
    </source>
</evidence>
<evidence type="ECO:0000313" key="2">
    <source>
        <dbReference type="EMBL" id="KAA9331129.1"/>
    </source>
</evidence>
<evidence type="ECO:0000313" key="3">
    <source>
        <dbReference type="Proteomes" id="UP000326570"/>
    </source>
</evidence>
<keyword evidence="1" id="KW-0732">Signal</keyword>
<dbReference type="EMBL" id="VTWT01000008">
    <property type="protein sequence ID" value="KAA9331129.1"/>
    <property type="molecule type" value="Genomic_DNA"/>
</dbReference>
<proteinExistence type="predicted"/>
<dbReference type="AlphaFoldDB" id="A0A5N1ITA8"/>
<sequence length="226" mass="25810">MKNKLFALVTFLMCGFTAFSQTSDSIYYKNQLGIIGGHGGSIGIIYKRQVKPDGALRLIESGTYYNRTVPEAPISVDASSYKYKESSLFLQTLIGYEWQRKVSHRWVLRYGADGGFGFGKRSSEYEFKNYKPDESAYAEFQNFKSTYQAYIIKPFAGVQFEINRRFCIGLESSLSLQYEKDENKRSLLTWPSSETKPVTTDLVTVSSNSFNMNFSPVSNIQLVYKF</sequence>
<reference evidence="2 3" key="1">
    <citation type="submission" date="2019-09" db="EMBL/GenBank/DDBJ databases">
        <title>Genome sequence of Adhaeribacter sp. M2.</title>
        <authorList>
            <person name="Srinivasan S."/>
        </authorList>
    </citation>
    <scope>NUCLEOTIDE SEQUENCE [LARGE SCALE GENOMIC DNA]</scope>
    <source>
        <strain evidence="2 3">M2</strain>
    </source>
</reference>
<dbReference type="RefSeq" id="WP_150904652.1">
    <property type="nucleotide sequence ID" value="NZ_VTWT01000008.1"/>
</dbReference>
<accession>A0A5N1ITA8</accession>
<dbReference type="Proteomes" id="UP000326570">
    <property type="component" value="Unassembled WGS sequence"/>
</dbReference>
<evidence type="ECO:0000256" key="1">
    <source>
        <dbReference type="SAM" id="SignalP"/>
    </source>
</evidence>
<feature type="chain" id="PRO_5024927818" description="DUF481 domain-containing protein" evidence="1">
    <location>
        <begin position="21"/>
        <end position="226"/>
    </location>
</feature>
<protein>
    <recommendedName>
        <fullName evidence="4">DUF481 domain-containing protein</fullName>
    </recommendedName>
</protein>
<gene>
    <name evidence="2" type="ORF">F0P94_14620</name>
</gene>
<feature type="signal peptide" evidence="1">
    <location>
        <begin position="1"/>
        <end position="20"/>
    </location>
</feature>
<name>A0A5N1ITA8_9BACT</name>
<comment type="caution">
    <text evidence="2">The sequence shown here is derived from an EMBL/GenBank/DDBJ whole genome shotgun (WGS) entry which is preliminary data.</text>
</comment>